<name>A0A9N9FEI0_9GLOM</name>
<sequence length="68" mass="7539">MPLFAVFMVAAPPFLPCPAFDETQRKALLEERLKAAKLAENDRKKVVVMAKNQKFVAVISPEVGGDHE</sequence>
<organism evidence="1 2">
    <name type="scientific">Acaulospora morrowiae</name>
    <dbReference type="NCBI Taxonomy" id="94023"/>
    <lineage>
        <taxon>Eukaryota</taxon>
        <taxon>Fungi</taxon>
        <taxon>Fungi incertae sedis</taxon>
        <taxon>Mucoromycota</taxon>
        <taxon>Glomeromycotina</taxon>
        <taxon>Glomeromycetes</taxon>
        <taxon>Diversisporales</taxon>
        <taxon>Acaulosporaceae</taxon>
        <taxon>Acaulospora</taxon>
    </lineage>
</organism>
<comment type="caution">
    <text evidence="1">The sequence shown here is derived from an EMBL/GenBank/DDBJ whole genome shotgun (WGS) entry which is preliminary data.</text>
</comment>
<gene>
    <name evidence="1" type="ORF">AMORRO_LOCUS4537</name>
</gene>
<dbReference type="Proteomes" id="UP000789342">
    <property type="component" value="Unassembled WGS sequence"/>
</dbReference>
<proteinExistence type="predicted"/>
<protein>
    <submittedName>
        <fullName evidence="1">5204_t:CDS:1</fullName>
    </submittedName>
</protein>
<reference evidence="1" key="1">
    <citation type="submission" date="2021-06" db="EMBL/GenBank/DDBJ databases">
        <authorList>
            <person name="Kallberg Y."/>
            <person name="Tangrot J."/>
            <person name="Rosling A."/>
        </authorList>
    </citation>
    <scope>NUCLEOTIDE SEQUENCE</scope>
    <source>
        <strain evidence="1">CL551</strain>
    </source>
</reference>
<evidence type="ECO:0000313" key="2">
    <source>
        <dbReference type="Proteomes" id="UP000789342"/>
    </source>
</evidence>
<keyword evidence="2" id="KW-1185">Reference proteome</keyword>
<dbReference type="AlphaFoldDB" id="A0A9N9FEI0"/>
<accession>A0A9N9FEI0</accession>
<dbReference type="EMBL" id="CAJVPV010002512">
    <property type="protein sequence ID" value="CAG8528116.1"/>
    <property type="molecule type" value="Genomic_DNA"/>
</dbReference>
<evidence type="ECO:0000313" key="1">
    <source>
        <dbReference type="EMBL" id="CAG8528116.1"/>
    </source>
</evidence>